<dbReference type="InterPro" id="IPR006186">
    <property type="entry name" value="Ser/Thr-sp_prot-phosphatase"/>
</dbReference>
<dbReference type="STRING" id="34508.A0A4U5PDD2"/>
<dbReference type="GO" id="GO:0005634">
    <property type="term" value="C:nucleus"/>
    <property type="evidence" value="ECO:0007669"/>
    <property type="project" value="TreeGrafter"/>
</dbReference>
<dbReference type="EC" id="3.1.3.16" evidence="1"/>
<dbReference type="SMART" id="SM00156">
    <property type="entry name" value="PP2Ac"/>
    <property type="match status" value="1"/>
</dbReference>
<reference evidence="4 5" key="1">
    <citation type="journal article" date="2015" name="Genome Biol.">
        <title>Comparative genomics of Steinernema reveals deeply conserved gene regulatory networks.</title>
        <authorList>
            <person name="Dillman A.R."/>
            <person name="Macchietto M."/>
            <person name="Porter C.F."/>
            <person name="Rogers A."/>
            <person name="Williams B."/>
            <person name="Antoshechkin I."/>
            <person name="Lee M.M."/>
            <person name="Goodwin Z."/>
            <person name="Lu X."/>
            <person name="Lewis E.E."/>
            <person name="Goodrich-Blair H."/>
            <person name="Stock S.P."/>
            <person name="Adams B.J."/>
            <person name="Sternberg P.W."/>
            <person name="Mortazavi A."/>
        </authorList>
    </citation>
    <scope>NUCLEOTIDE SEQUENCE [LARGE SCALE GENOMIC DNA]</scope>
    <source>
        <strain evidence="4 5">ALL</strain>
    </source>
</reference>
<dbReference type="PANTHER" id="PTHR11668">
    <property type="entry name" value="SERINE/THREONINE PROTEIN PHOSPHATASE"/>
    <property type="match status" value="1"/>
</dbReference>
<protein>
    <recommendedName>
        <fullName evidence="1">Serine/threonine-protein phosphatase</fullName>
        <ecNumber evidence="1">3.1.3.16</ecNumber>
    </recommendedName>
</protein>
<evidence type="ECO:0000313" key="4">
    <source>
        <dbReference type="EMBL" id="TKR94336.1"/>
    </source>
</evidence>
<feature type="compositionally biased region" description="Basic and acidic residues" evidence="2">
    <location>
        <begin position="1"/>
        <end position="19"/>
    </location>
</feature>
<accession>A0A4U5PDD2</accession>
<evidence type="ECO:0000256" key="1">
    <source>
        <dbReference type="RuleBase" id="RU004273"/>
    </source>
</evidence>
<feature type="region of interest" description="Disordered" evidence="2">
    <location>
        <begin position="1"/>
        <end position="54"/>
    </location>
</feature>
<dbReference type="PROSITE" id="PS00125">
    <property type="entry name" value="SER_THR_PHOSPHATASE"/>
    <property type="match status" value="1"/>
</dbReference>
<dbReference type="PANTHER" id="PTHR11668:SF516">
    <property type="entry name" value="SERINE_THREONINE SPECIFIC PROTEIN PHOSPHATASES DOMAIN-CONTAINING PROTEIN"/>
    <property type="match status" value="1"/>
</dbReference>
<dbReference type="PRINTS" id="PR00114">
    <property type="entry name" value="STPHPHTASE"/>
</dbReference>
<dbReference type="GO" id="GO:0005737">
    <property type="term" value="C:cytoplasm"/>
    <property type="evidence" value="ECO:0007669"/>
    <property type="project" value="TreeGrafter"/>
</dbReference>
<dbReference type="Proteomes" id="UP000298663">
    <property type="component" value="Unassembled WGS sequence"/>
</dbReference>
<dbReference type="EMBL" id="AZBU02000002">
    <property type="protein sequence ID" value="TKR94336.1"/>
    <property type="molecule type" value="Genomic_DNA"/>
</dbReference>
<feature type="compositionally biased region" description="Acidic residues" evidence="2">
    <location>
        <begin position="38"/>
        <end position="54"/>
    </location>
</feature>
<evidence type="ECO:0000313" key="5">
    <source>
        <dbReference type="Proteomes" id="UP000298663"/>
    </source>
</evidence>
<name>A0A4U5PDD2_STECR</name>
<evidence type="ECO:0000256" key="2">
    <source>
        <dbReference type="SAM" id="MobiDB-lite"/>
    </source>
</evidence>
<dbReference type="Gene3D" id="3.60.21.10">
    <property type="match status" value="1"/>
</dbReference>
<gene>
    <name evidence="4" type="ORF">L596_008630</name>
</gene>
<organism evidence="4 5">
    <name type="scientific">Steinernema carpocapsae</name>
    <name type="common">Entomopathogenic nematode</name>
    <dbReference type="NCBI Taxonomy" id="34508"/>
    <lineage>
        <taxon>Eukaryota</taxon>
        <taxon>Metazoa</taxon>
        <taxon>Ecdysozoa</taxon>
        <taxon>Nematoda</taxon>
        <taxon>Chromadorea</taxon>
        <taxon>Rhabditida</taxon>
        <taxon>Tylenchina</taxon>
        <taxon>Panagrolaimomorpha</taxon>
        <taxon>Strongyloidoidea</taxon>
        <taxon>Steinernematidae</taxon>
        <taxon>Steinernema</taxon>
    </lineage>
</organism>
<keyword evidence="1" id="KW-0378">Hydrolase</keyword>
<dbReference type="SUPFAM" id="SSF56300">
    <property type="entry name" value="Metallo-dependent phosphatases"/>
    <property type="match status" value="1"/>
</dbReference>
<comment type="similarity">
    <text evidence="1">Belongs to the PPP phosphatase family.</text>
</comment>
<sequence length="401" mass="45217">MQSKPSKEKTKDAAEKSVESEEPASLKLLFGGSKIDTNSEEESTSSEDEEPEVEVPADEIVQISFVNSLVYKLLSAEVPVIPASSNRRKRDREHQLEPAPLIEVDLKAEEIYKLCDHAIESLKKQKSLLRISNEHLPLVVCGDIHGQFRELRGIFAKMGLPYTQSYLFLGDYVDRGVQGIEVALFLLALQIKFPTKVFLLRGNHEDRNTTMSYGFYDECVNRFLAEGTDVGEKVFNTFMTTFNYLPLAALVDGVVLCMHGGLSPHMTTVEDIEKIQRPSIIPAYGLLCDLLWSDPVPEEARDGWSLSPRGISFNFGPSIVEEFCKRNKLDLIVRGHQLIDNNGYKFLSHGRVLTIFTAPNYQNQKNDGAILRISKKHKCRLVILRTRRKTKPGKAKEDSSE</sequence>
<proteinExistence type="inferred from homology"/>
<dbReference type="InterPro" id="IPR050341">
    <property type="entry name" value="PP1_catalytic_subunit"/>
</dbReference>
<comment type="caution">
    <text evidence="4">The sequence shown here is derived from an EMBL/GenBank/DDBJ whole genome shotgun (WGS) entry which is preliminary data.</text>
</comment>
<dbReference type="Pfam" id="PF00149">
    <property type="entry name" value="Metallophos"/>
    <property type="match status" value="1"/>
</dbReference>
<evidence type="ECO:0000259" key="3">
    <source>
        <dbReference type="PROSITE" id="PS00125"/>
    </source>
</evidence>
<dbReference type="InterPro" id="IPR004843">
    <property type="entry name" value="Calcineurin-like_PHP"/>
</dbReference>
<dbReference type="AlphaFoldDB" id="A0A4U5PDD2"/>
<reference evidence="4 5" key="2">
    <citation type="journal article" date="2019" name="G3 (Bethesda)">
        <title>Hybrid Assembly of the Genome of the Entomopathogenic Nematode Steinernema carpocapsae Identifies the X-Chromosome.</title>
        <authorList>
            <person name="Serra L."/>
            <person name="Macchietto M."/>
            <person name="Macias-Munoz A."/>
            <person name="McGill C.J."/>
            <person name="Rodriguez I.M."/>
            <person name="Rodriguez B."/>
            <person name="Murad R."/>
            <person name="Mortazavi A."/>
        </authorList>
    </citation>
    <scope>NUCLEOTIDE SEQUENCE [LARGE SCALE GENOMIC DNA]</scope>
    <source>
        <strain evidence="4 5">ALL</strain>
    </source>
</reference>
<dbReference type="OrthoDB" id="5831000at2759"/>
<dbReference type="GO" id="GO:0004722">
    <property type="term" value="F:protein serine/threonine phosphatase activity"/>
    <property type="evidence" value="ECO:0007669"/>
    <property type="project" value="UniProtKB-EC"/>
</dbReference>
<keyword evidence="5" id="KW-1185">Reference proteome</keyword>
<comment type="catalytic activity">
    <reaction evidence="1">
        <text>O-phospho-L-threonyl-[protein] + H2O = L-threonyl-[protein] + phosphate</text>
        <dbReference type="Rhea" id="RHEA:47004"/>
        <dbReference type="Rhea" id="RHEA-COMP:11060"/>
        <dbReference type="Rhea" id="RHEA-COMP:11605"/>
        <dbReference type="ChEBI" id="CHEBI:15377"/>
        <dbReference type="ChEBI" id="CHEBI:30013"/>
        <dbReference type="ChEBI" id="CHEBI:43474"/>
        <dbReference type="ChEBI" id="CHEBI:61977"/>
        <dbReference type="EC" id="3.1.3.16"/>
    </reaction>
</comment>
<feature type="domain" description="Serine/threonine specific protein phosphatases" evidence="3">
    <location>
        <begin position="200"/>
        <end position="205"/>
    </location>
</feature>
<dbReference type="InterPro" id="IPR029052">
    <property type="entry name" value="Metallo-depent_PP-like"/>
</dbReference>